<dbReference type="AlphaFoldDB" id="Q6AMN1"/>
<dbReference type="GO" id="GO:0006071">
    <property type="term" value="P:glycerol metabolic process"/>
    <property type="evidence" value="ECO:0007669"/>
    <property type="project" value="InterPro"/>
</dbReference>
<evidence type="ECO:0000256" key="2">
    <source>
        <dbReference type="ARBA" id="ARBA00008989"/>
    </source>
</evidence>
<dbReference type="Pfam" id="PF03320">
    <property type="entry name" value="FBPase_glpX"/>
    <property type="match status" value="1"/>
</dbReference>
<dbReference type="OrthoDB" id="9779353at2"/>
<protein>
    <recommendedName>
        <fullName evidence="7">Fructose-1,6-bisphosphatase</fullName>
    </recommendedName>
</protein>
<dbReference type="eggNOG" id="COG1494">
    <property type="taxonomic scope" value="Bacteria"/>
</dbReference>
<dbReference type="GO" id="GO:0042132">
    <property type="term" value="F:fructose 1,6-bisphosphate 1-phosphatase activity"/>
    <property type="evidence" value="ECO:0007669"/>
    <property type="project" value="UniProtKB-EC"/>
</dbReference>
<dbReference type="SUPFAM" id="SSF56655">
    <property type="entry name" value="Carbohydrate phosphatase"/>
    <property type="match status" value="1"/>
</dbReference>
<comment type="catalytic activity">
    <reaction evidence="1">
        <text>beta-D-fructose 1,6-bisphosphate + H2O = beta-D-fructose 6-phosphate + phosphate</text>
        <dbReference type="Rhea" id="RHEA:11064"/>
        <dbReference type="ChEBI" id="CHEBI:15377"/>
        <dbReference type="ChEBI" id="CHEBI:32966"/>
        <dbReference type="ChEBI" id="CHEBI:43474"/>
        <dbReference type="ChEBI" id="CHEBI:57634"/>
        <dbReference type="EC" id="3.1.3.11"/>
    </reaction>
</comment>
<keyword evidence="6 7" id="KW-0119">Carbohydrate metabolism</keyword>
<keyword evidence="5" id="KW-0464">Manganese</keyword>
<dbReference type="Gene3D" id="3.30.540.10">
    <property type="entry name" value="Fructose-1,6-Bisphosphatase, subunit A, domain 1"/>
    <property type="match status" value="1"/>
</dbReference>
<dbReference type="EMBL" id="CR522870">
    <property type="protein sequence ID" value="CAG36394.1"/>
    <property type="molecule type" value="Genomic_DNA"/>
</dbReference>
<keyword evidence="4" id="KW-0378">Hydrolase</keyword>
<keyword evidence="3" id="KW-0479">Metal-binding</keyword>
<dbReference type="Gene3D" id="3.40.190.90">
    <property type="match status" value="1"/>
</dbReference>
<accession>Q6AMN1</accession>
<organism evidence="8 9">
    <name type="scientific">Desulfotalea psychrophila (strain LSv54 / DSM 12343)</name>
    <dbReference type="NCBI Taxonomy" id="177439"/>
    <lineage>
        <taxon>Bacteria</taxon>
        <taxon>Pseudomonadati</taxon>
        <taxon>Thermodesulfobacteriota</taxon>
        <taxon>Desulfobulbia</taxon>
        <taxon>Desulfobulbales</taxon>
        <taxon>Desulfocapsaceae</taxon>
        <taxon>Desulfotalea</taxon>
    </lineage>
</organism>
<dbReference type="GO" id="GO:0006094">
    <property type="term" value="P:gluconeogenesis"/>
    <property type="evidence" value="ECO:0007669"/>
    <property type="project" value="InterPro"/>
</dbReference>
<evidence type="ECO:0000256" key="4">
    <source>
        <dbReference type="ARBA" id="ARBA00022801"/>
    </source>
</evidence>
<evidence type="ECO:0000256" key="5">
    <source>
        <dbReference type="ARBA" id="ARBA00023211"/>
    </source>
</evidence>
<sequence>MNKNYGMEIVRATEIAALTAARIQGLGNHIDILNQAREAITKTLSRLNVCGHVVNDRFATSPDIRPLPETIGVGEQVTDLMAIALEAHHSAADGKNNATAYAVIGKRGSIQTLPNLGMYKIVVGPRIGKVVDINQSPTVNIKRCARALGKYTENMTVCVLNQPRHQQLIEEIRKCGARIKLIDEGEISGCLSAITGEKSDIYIGYGYAPEGALIAAAVGCMGGYFEGKIFYENDRDRAAAECHGITDFDKIFRLEDLIRSHEIAIAATGVTDGEFLEGVRFTPNGAITSSFIARAETHTYRKLETRHFFDYKPVF</sequence>
<dbReference type="HOGENOM" id="CLU_054938_0_0_7"/>
<evidence type="ECO:0000256" key="3">
    <source>
        <dbReference type="ARBA" id="ARBA00022723"/>
    </source>
</evidence>
<dbReference type="KEGG" id="dps:DP1665"/>
<dbReference type="GO" id="GO:0005829">
    <property type="term" value="C:cytosol"/>
    <property type="evidence" value="ECO:0007669"/>
    <property type="project" value="TreeGrafter"/>
</dbReference>
<dbReference type="GO" id="GO:0030388">
    <property type="term" value="P:fructose 1,6-bisphosphate metabolic process"/>
    <property type="evidence" value="ECO:0007669"/>
    <property type="project" value="TreeGrafter"/>
</dbReference>
<dbReference type="PIRSF" id="PIRSF004532">
    <property type="entry name" value="GlpX"/>
    <property type="match status" value="1"/>
</dbReference>
<evidence type="ECO:0000313" key="8">
    <source>
        <dbReference type="EMBL" id="CAG36394.1"/>
    </source>
</evidence>
<dbReference type="Proteomes" id="UP000000602">
    <property type="component" value="Chromosome"/>
</dbReference>
<name>Q6AMN1_DESPS</name>
<proteinExistence type="inferred from homology"/>
<dbReference type="GO" id="GO:0046872">
    <property type="term" value="F:metal ion binding"/>
    <property type="evidence" value="ECO:0007669"/>
    <property type="project" value="UniProtKB-KW"/>
</dbReference>
<dbReference type="PANTHER" id="PTHR30447:SF0">
    <property type="entry name" value="FRUCTOSE-1,6-BISPHOSPHATASE 1 CLASS 2-RELATED"/>
    <property type="match status" value="1"/>
</dbReference>
<dbReference type="STRING" id="177439.DP1665"/>
<reference evidence="9" key="1">
    <citation type="journal article" date="2004" name="Environ. Microbiol.">
        <title>The genome of Desulfotalea psychrophila, a sulfate-reducing bacterium from permanently cold Arctic sediments.</title>
        <authorList>
            <person name="Rabus R."/>
            <person name="Ruepp A."/>
            <person name="Frickey T."/>
            <person name="Rattei T."/>
            <person name="Fartmann B."/>
            <person name="Stark M."/>
            <person name="Bauer M."/>
            <person name="Zibat A."/>
            <person name="Lombardot T."/>
            <person name="Becker I."/>
            <person name="Amann J."/>
            <person name="Gellner K."/>
            <person name="Teeling H."/>
            <person name="Leuschner W.D."/>
            <person name="Gloeckner F.-O."/>
            <person name="Lupas A.N."/>
            <person name="Amann R."/>
            <person name="Klenk H.-P."/>
        </authorList>
    </citation>
    <scope>NUCLEOTIDE SEQUENCE [LARGE SCALE GENOMIC DNA]</scope>
    <source>
        <strain evidence="9">DSM 12343 / LSv54</strain>
    </source>
</reference>
<evidence type="ECO:0000256" key="6">
    <source>
        <dbReference type="ARBA" id="ARBA00023277"/>
    </source>
</evidence>
<keyword evidence="9" id="KW-1185">Reference proteome</keyword>
<evidence type="ECO:0000313" key="9">
    <source>
        <dbReference type="Proteomes" id="UP000000602"/>
    </source>
</evidence>
<dbReference type="PANTHER" id="PTHR30447">
    <property type="entry name" value="FRUCTOSE-1,6-BISPHOSPHATASE CLASS 2"/>
    <property type="match status" value="1"/>
</dbReference>
<gene>
    <name evidence="8" type="ordered locus">DP1665</name>
</gene>
<evidence type="ECO:0000256" key="1">
    <source>
        <dbReference type="ARBA" id="ARBA00001273"/>
    </source>
</evidence>
<dbReference type="RefSeq" id="WP_011188906.1">
    <property type="nucleotide sequence ID" value="NC_006138.1"/>
</dbReference>
<dbReference type="InterPro" id="IPR004464">
    <property type="entry name" value="FBPase_class-2/SBPase"/>
</dbReference>
<evidence type="ECO:0000256" key="7">
    <source>
        <dbReference type="PIRNR" id="PIRNR004532"/>
    </source>
</evidence>
<comment type="similarity">
    <text evidence="2 7">Belongs to the FBPase class 2 family.</text>
</comment>